<dbReference type="SUPFAM" id="SSF56112">
    <property type="entry name" value="Protein kinase-like (PK-like)"/>
    <property type="match status" value="1"/>
</dbReference>
<gene>
    <name evidence="2" type="ORF">ACFQ4Y_16220</name>
</gene>
<dbReference type="Gene3D" id="3.90.1200.10">
    <property type="match status" value="1"/>
</dbReference>
<evidence type="ECO:0000313" key="3">
    <source>
        <dbReference type="Proteomes" id="UP001597282"/>
    </source>
</evidence>
<dbReference type="Proteomes" id="UP001597282">
    <property type="component" value="Unassembled WGS sequence"/>
</dbReference>
<accession>A0ABW4CFW9</accession>
<name>A0ABW4CFW9_9BACL</name>
<dbReference type="PANTHER" id="PTHR21310">
    <property type="entry name" value="AMINOGLYCOSIDE PHOSPHOTRANSFERASE-RELATED-RELATED"/>
    <property type="match status" value="1"/>
</dbReference>
<sequence length="263" mass="30523">MIDRIQSALPELQIQSIRSHEEGWDFYVLEVNEEWIFRFPRRPQEIERLKREASFLEQAAPDLPVDVPRYEVLHLRGPLPFGGYRKLAGTALTTGSCSSTLLRELGQFLSTLHQINPFSDFPGGADWMKKHRELEERVAEALFPSMEASRREGWTKLFQDLYREWKKAPLPPSPIHGDLSAAHLLVEKHHLTGVIDWSDASIGDPAHDFAALWLEFGERITRRVAQRYSGFIDSAFWLRADLYRRLAPLYRELHHREPGDEKV</sequence>
<dbReference type="Pfam" id="PF01636">
    <property type="entry name" value="APH"/>
    <property type="match status" value="1"/>
</dbReference>
<dbReference type="InterPro" id="IPR011009">
    <property type="entry name" value="Kinase-like_dom_sf"/>
</dbReference>
<dbReference type="InterPro" id="IPR002575">
    <property type="entry name" value="Aminoglycoside_PTrfase"/>
</dbReference>
<feature type="domain" description="Aminoglycoside phosphotransferase" evidence="1">
    <location>
        <begin position="17"/>
        <end position="229"/>
    </location>
</feature>
<keyword evidence="3" id="KW-1185">Reference proteome</keyword>
<evidence type="ECO:0000313" key="2">
    <source>
        <dbReference type="EMBL" id="MFD1428446.1"/>
    </source>
</evidence>
<dbReference type="InterPro" id="IPR051678">
    <property type="entry name" value="AGP_Transferase"/>
</dbReference>
<evidence type="ECO:0000259" key="1">
    <source>
        <dbReference type="Pfam" id="PF01636"/>
    </source>
</evidence>
<protein>
    <submittedName>
        <fullName evidence="2">Phosphotransferase</fullName>
    </submittedName>
</protein>
<dbReference type="RefSeq" id="WP_380167356.1">
    <property type="nucleotide sequence ID" value="NZ_JBHTNU010000024.1"/>
</dbReference>
<comment type="caution">
    <text evidence="2">The sequence shown here is derived from an EMBL/GenBank/DDBJ whole genome shotgun (WGS) entry which is preliminary data.</text>
</comment>
<organism evidence="2 3">
    <name type="scientific">Kroppenstedtia sanguinis</name>
    <dbReference type="NCBI Taxonomy" id="1380684"/>
    <lineage>
        <taxon>Bacteria</taxon>
        <taxon>Bacillati</taxon>
        <taxon>Bacillota</taxon>
        <taxon>Bacilli</taxon>
        <taxon>Bacillales</taxon>
        <taxon>Thermoactinomycetaceae</taxon>
        <taxon>Kroppenstedtia</taxon>
    </lineage>
</organism>
<proteinExistence type="predicted"/>
<reference evidence="3" key="1">
    <citation type="journal article" date="2019" name="Int. J. Syst. Evol. Microbiol.">
        <title>The Global Catalogue of Microorganisms (GCM) 10K type strain sequencing project: providing services to taxonomists for standard genome sequencing and annotation.</title>
        <authorList>
            <consortium name="The Broad Institute Genomics Platform"/>
            <consortium name="The Broad Institute Genome Sequencing Center for Infectious Disease"/>
            <person name="Wu L."/>
            <person name="Ma J."/>
        </authorList>
    </citation>
    <scope>NUCLEOTIDE SEQUENCE [LARGE SCALE GENOMIC DNA]</scope>
    <source>
        <strain evidence="3">S1</strain>
    </source>
</reference>
<dbReference type="Gene3D" id="3.30.200.20">
    <property type="entry name" value="Phosphorylase Kinase, domain 1"/>
    <property type="match status" value="1"/>
</dbReference>
<dbReference type="PANTHER" id="PTHR21310:SF42">
    <property type="entry name" value="BIFUNCTIONAL AAC_APH"/>
    <property type="match status" value="1"/>
</dbReference>
<dbReference type="EMBL" id="JBHTNU010000024">
    <property type="protein sequence ID" value="MFD1428446.1"/>
    <property type="molecule type" value="Genomic_DNA"/>
</dbReference>